<organism evidence="1 2">
    <name type="scientific">Methyloceanibacter caenitepidi</name>
    <dbReference type="NCBI Taxonomy" id="1384459"/>
    <lineage>
        <taxon>Bacteria</taxon>
        <taxon>Pseudomonadati</taxon>
        <taxon>Pseudomonadota</taxon>
        <taxon>Alphaproteobacteria</taxon>
        <taxon>Hyphomicrobiales</taxon>
        <taxon>Hyphomicrobiaceae</taxon>
        <taxon>Methyloceanibacter</taxon>
    </lineage>
</organism>
<reference evidence="1 2" key="1">
    <citation type="submission" date="2014-09" db="EMBL/GenBank/DDBJ databases">
        <title>Genome sequencing of Methyloceanibacter caenitepidi Gela4.</title>
        <authorList>
            <person name="Takeuchi M."/>
            <person name="Susumu S."/>
            <person name="Kamagata Y."/>
            <person name="Oshima K."/>
            <person name="Hattori M."/>
            <person name="Iwasaki W."/>
        </authorList>
    </citation>
    <scope>NUCLEOTIDE SEQUENCE [LARGE SCALE GENOMIC DNA]</scope>
    <source>
        <strain evidence="1 2">Gela4</strain>
    </source>
</reference>
<accession>A0A0A8K8G0</accession>
<dbReference type="STRING" id="1384459.GL4_3389"/>
<dbReference type="Gene3D" id="1.20.58.320">
    <property type="entry name" value="TPR-like"/>
    <property type="match status" value="1"/>
</dbReference>
<dbReference type="Proteomes" id="UP000031643">
    <property type="component" value="Chromosome"/>
</dbReference>
<dbReference type="Pfam" id="PF06041">
    <property type="entry name" value="DUF924"/>
    <property type="match status" value="1"/>
</dbReference>
<dbReference type="AlphaFoldDB" id="A0A0A8K8G0"/>
<keyword evidence="1" id="KW-0472">Membrane</keyword>
<evidence type="ECO:0000313" key="1">
    <source>
        <dbReference type="EMBL" id="BAQ18812.1"/>
    </source>
</evidence>
<name>A0A0A8K8G0_9HYPH</name>
<dbReference type="HOGENOM" id="CLU_065010_2_0_5"/>
<dbReference type="KEGG" id="mcg:GL4_3389"/>
<proteinExistence type="predicted"/>
<dbReference type="SUPFAM" id="SSF48452">
    <property type="entry name" value="TPR-like"/>
    <property type="match status" value="1"/>
</dbReference>
<keyword evidence="1" id="KW-0812">Transmembrane</keyword>
<dbReference type="InterPro" id="IPR011990">
    <property type="entry name" value="TPR-like_helical_dom_sf"/>
</dbReference>
<dbReference type="InterPro" id="IPR010323">
    <property type="entry name" value="DUF924"/>
</dbReference>
<dbReference type="EMBL" id="AP014648">
    <property type="protein sequence ID" value="BAQ18812.1"/>
    <property type="molecule type" value="Genomic_DNA"/>
</dbReference>
<keyword evidence="2" id="KW-1185">Reference proteome</keyword>
<protein>
    <submittedName>
        <fullName evidence="1">Putative transmembrane protein</fullName>
    </submittedName>
</protein>
<sequence>MTQVHPGEVVRYWFETLSPDDWYGAPPEVDAEIARRFGPLYESLRHAVPDAWLQTPQGRLAAVLVLDQFPRNIHRGTPQAFATDDEALALSKDAIAAGADMELPPEQRAFLYMPFQHAENLEDQRRSLELFKALGNPNNLDFAVRHYEIIARFGRFPHRNDVLGRASTPEERAFLNEPGSSF</sequence>
<dbReference type="Gene3D" id="1.25.40.10">
    <property type="entry name" value="Tetratricopeptide repeat domain"/>
    <property type="match status" value="1"/>
</dbReference>
<evidence type="ECO:0000313" key="2">
    <source>
        <dbReference type="Proteomes" id="UP000031643"/>
    </source>
</evidence>
<dbReference type="OrthoDB" id="7593450at2"/>
<dbReference type="RefSeq" id="WP_045369079.1">
    <property type="nucleotide sequence ID" value="NZ_AP014648.1"/>
</dbReference>
<gene>
    <name evidence="1" type="ORF">GL4_3389</name>
</gene>